<feature type="transmembrane region" description="Helical" evidence="1">
    <location>
        <begin position="114"/>
        <end position="135"/>
    </location>
</feature>
<feature type="transmembrane region" description="Helical" evidence="1">
    <location>
        <begin position="12"/>
        <end position="33"/>
    </location>
</feature>
<reference evidence="3" key="1">
    <citation type="submission" date="2015-04" db="EMBL/GenBank/DDBJ databases">
        <authorList>
            <person name="Mushtaq Mamoona"/>
        </authorList>
    </citation>
    <scope>NUCLEOTIDE SEQUENCE [LARGE SCALE GENOMIC DNA]</scope>
    <source>
        <strain evidence="3">AN4859/03</strain>
    </source>
</reference>
<evidence type="ECO:0000256" key="1">
    <source>
        <dbReference type="SAM" id="Phobius"/>
    </source>
</evidence>
<keyword evidence="1" id="KW-0472">Membrane</keyword>
<keyword evidence="3" id="KW-1185">Reference proteome</keyword>
<name>A0A0G4K8X3_9SPIR</name>
<sequence length="150" mass="17619">MNNKLKIIKYKAILFFIGMIFLSASFIIIYLHFRFNNEDIIKVNANVESIEHYEYGIIKKQKFANIIYSFTYEGKEIILTNSYLEDSYKGISVNSKTEILYDKTNNTIVTKPRIYTLVIAFIFIILAMAVIVFAFKLKQNNIYVWPTLDK</sequence>
<organism evidence="2 3">
    <name type="scientific">Brachyspira suanatina</name>
    <dbReference type="NCBI Taxonomy" id="381802"/>
    <lineage>
        <taxon>Bacteria</taxon>
        <taxon>Pseudomonadati</taxon>
        <taxon>Spirochaetota</taxon>
        <taxon>Spirochaetia</taxon>
        <taxon>Brachyspirales</taxon>
        <taxon>Brachyspiraceae</taxon>
        <taxon>Brachyspira</taxon>
    </lineage>
</organism>
<dbReference type="Proteomes" id="UP000043763">
    <property type="component" value="Unassembled WGS sequence"/>
</dbReference>
<accession>A0A0G4K8X3</accession>
<protein>
    <recommendedName>
        <fullName evidence="4">DUF3592 domain-containing protein</fullName>
    </recommendedName>
</protein>
<keyword evidence="1" id="KW-1133">Transmembrane helix</keyword>
<keyword evidence="1" id="KW-0812">Transmembrane</keyword>
<evidence type="ECO:0000313" key="2">
    <source>
        <dbReference type="EMBL" id="CRF34086.1"/>
    </source>
</evidence>
<proteinExistence type="predicted"/>
<dbReference type="RefSeq" id="WP_048595029.1">
    <property type="nucleotide sequence ID" value="NZ_CVLB01000001.1"/>
</dbReference>
<dbReference type="AlphaFoldDB" id="A0A0G4K8X3"/>
<evidence type="ECO:0000313" key="3">
    <source>
        <dbReference type="Proteomes" id="UP000043763"/>
    </source>
</evidence>
<dbReference type="EMBL" id="CVLB01000001">
    <property type="protein sequence ID" value="CRF34086.1"/>
    <property type="molecule type" value="Genomic_DNA"/>
</dbReference>
<gene>
    <name evidence="2" type="ORF">BRSU_1865</name>
</gene>
<evidence type="ECO:0008006" key="4">
    <source>
        <dbReference type="Google" id="ProtNLM"/>
    </source>
</evidence>
<dbReference type="OrthoDB" id="308192at2"/>